<protein>
    <submittedName>
        <fullName evidence="2">Transposase</fullName>
    </submittedName>
</protein>
<evidence type="ECO:0000256" key="1">
    <source>
        <dbReference type="ARBA" id="ARBA00009964"/>
    </source>
</evidence>
<keyword evidence="3" id="KW-1185">Reference proteome</keyword>
<dbReference type="InterPro" id="IPR009057">
    <property type="entry name" value="Homeodomain-like_sf"/>
</dbReference>
<dbReference type="PANTHER" id="PTHR33609:SF1">
    <property type="entry name" value="TRANSPOSASE"/>
    <property type="match status" value="1"/>
</dbReference>
<comment type="caution">
    <text evidence="2">The sequence shown here is derived from an EMBL/GenBank/DDBJ whole genome shotgun (WGS) entry which is preliminary data.</text>
</comment>
<dbReference type="PANTHER" id="PTHR33609">
    <property type="entry name" value="LOW CALCIUM RESPONSE LOCUS PROTEIN S"/>
    <property type="match status" value="1"/>
</dbReference>
<organism evidence="2 3">
    <name type="scientific">Candidatus Pantoea multigeneris</name>
    <dbReference type="NCBI Taxonomy" id="2608357"/>
    <lineage>
        <taxon>Bacteria</taxon>
        <taxon>Pseudomonadati</taxon>
        <taxon>Pseudomonadota</taxon>
        <taxon>Gammaproteobacteria</taxon>
        <taxon>Enterobacterales</taxon>
        <taxon>Erwiniaceae</taxon>
        <taxon>Pantoea</taxon>
    </lineage>
</organism>
<proteinExistence type="inferred from homology"/>
<dbReference type="Gene3D" id="1.10.10.60">
    <property type="entry name" value="Homeodomain-like"/>
    <property type="match status" value="1"/>
</dbReference>
<dbReference type="RefSeq" id="WP_167015596.1">
    <property type="nucleotide sequence ID" value="NZ_VWXF01000005.1"/>
</dbReference>
<dbReference type="InterPro" id="IPR002514">
    <property type="entry name" value="Transposase_8"/>
</dbReference>
<name>A0ABX0RGH1_9GAMM</name>
<dbReference type="EMBL" id="VWXF01000005">
    <property type="protein sequence ID" value="NIF22764.1"/>
    <property type="molecule type" value="Genomic_DNA"/>
</dbReference>
<sequence length="137" mass="15893">MRKSRYSEAQITNAIKASESGVKVREICAELGISEATFYSWKKKFSGLSSEEGRKIKDLEEKLSVMSRELQALSSDKEMLQSVLKNFFTTHEKRQAVNFLQSTFEIGTRRSCRLLDISRSVYHYPPQMDNQNDYQDH</sequence>
<evidence type="ECO:0000313" key="3">
    <source>
        <dbReference type="Proteomes" id="UP001515683"/>
    </source>
</evidence>
<dbReference type="Proteomes" id="UP001515683">
    <property type="component" value="Unassembled WGS sequence"/>
</dbReference>
<evidence type="ECO:0000313" key="2">
    <source>
        <dbReference type="EMBL" id="NIF22764.1"/>
    </source>
</evidence>
<dbReference type="SUPFAM" id="SSF46689">
    <property type="entry name" value="Homeodomain-like"/>
    <property type="match status" value="1"/>
</dbReference>
<comment type="similarity">
    <text evidence="1">Belongs to the transposase 8 family.</text>
</comment>
<dbReference type="InterPro" id="IPR052546">
    <property type="entry name" value="Transposase_8_domain"/>
</dbReference>
<reference evidence="2 3" key="1">
    <citation type="journal article" date="2019" name="bioRxiv">
        <title>Bacteria contribute to plant secondary compound degradation in a generalist herbivore system.</title>
        <authorList>
            <person name="Francoeur C.B."/>
            <person name="Khadempour L."/>
            <person name="Moreira-Soto R.D."/>
            <person name="Gotting K."/>
            <person name="Book A.J."/>
            <person name="Pinto-Tomas A.A."/>
            <person name="Keefover-Ring K."/>
            <person name="Currie C.R."/>
        </authorList>
    </citation>
    <scope>NUCLEOTIDE SEQUENCE [LARGE SCALE GENOMIC DNA]</scope>
    <source>
        <strain evidence="2">Acro-835</strain>
    </source>
</reference>
<gene>
    <name evidence="2" type="ORF">F3J40_14295</name>
</gene>
<accession>A0ABX0RGH1</accession>
<dbReference type="Pfam" id="PF01527">
    <property type="entry name" value="HTH_Tnp_1"/>
    <property type="match status" value="1"/>
</dbReference>